<dbReference type="InterPro" id="IPR008780">
    <property type="entry name" value="Plasmodium_Vir"/>
</dbReference>
<proteinExistence type="predicted"/>
<sequence length="285" mass="32931">MNKYKPFCIKLLKNIGYASEVTNDNDMSPNVRCSNLNKWLYYYTKTNHVPKEFIIKVFNIIDYLKGIFPEYIKCKYSPYDDYIEPEKVLKLLFLVDSNDAIEIILMDKKHNHYNSCVNYINECATIYRNLNATYCKDNYRENPQYNSLCEEIKTFNDTYEELSRMPQLDVKLPDLNSPIPEDTVPLSPFGREQTSPAAHFGFLSDPLKSKISTGIAVGAGTCGVLGFLYKFTPARSWFYGRNKGIKGNNFLDEGEINEMFHNNPNFGNMESDNSTYNIGYHNMEA</sequence>
<dbReference type="EMBL" id="FLYH01000307">
    <property type="protein sequence ID" value="SCA60300.1"/>
    <property type="molecule type" value="Genomic_DNA"/>
</dbReference>
<gene>
    <name evidence="1" type="ORF">PVT01_000089900</name>
</gene>
<dbReference type="VEuPathDB" id="PlasmoDB:PVP01_0008580"/>
<protein>
    <submittedName>
        <fullName evidence="1">Vir protein, putative</fullName>
    </submittedName>
</protein>
<dbReference type="Proteomes" id="UP000196402">
    <property type="component" value="Unassembled WGS sequence"/>
</dbReference>
<evidence type="ECO:0000313" key="1">
    <source>
        <dbReference type="EMBL" id="SCA60300.1"/>
    </source>
</evidence>
<evidence type="ECO:0000313" key="2">
    <source>
        <dbReference type="Proteomes" id="UP000196402"/>
    </source>
</evidence>
<name>A0A1G4ECN6_PLAVI</name>
<reference evidence="1 2" key="1">
    <citation type="submission" date="2016-07" db="EMBL/GenBank/DDBJ databases">
        <authorList>
            <consortium name="Pathogen Informatics"/>
        </authorList>
    </citation>
    <scope>NUCLEOTIDE SEQUENCE [LARGE SCALE GENOMIC DNA]</scope>
</reference>
<dbReference type="VEuPathDB" id="PlasmoDB:PVW1_080048000"/>
<organism evidence="1 2">
    <name type="scientific">Plasmodium vivax</name>
    <name type="common">malaria parasite P. vivax</name>
    <dbReference type="NCBI Taxonomy" id="5855"/>
    <lineage>
        <taxon>Eukaryota</taxon>
        <taxon>Sar</taxon>
        <taxon>Alveolata</taxon>
        <taxon>Apicomplexa</taxon>
        <taxon>Aconoidasida</taxon>
        <taxon>Haemosporida</taxon>
        <taxon>Plasmodiidae</taxon>
        <taxon>Plasmodium</taxon>
        <taxon>Plasmodium (Plasmodium)</taxon>
    </lineage>
</organism>
<dbReference type="VEuPathDB" id="PlasmoDB:PVX_176270"/>
<dbReference type="Pfam" id="PF05795">
    <property type="entry name" value="Plasmodium_Vir"/>
    <property type="match status" value="1"/>
</dbReference>
<dbReference type="AlphaFoldDB" id="A0A1G4ECN6"/>
<accession>A0A1G4ECN6</accession>